<keyword evidence="3" id="KW-1185">Reference proteome</keyword>
<evidence type="ECO:0000256" key="1">
    <source>
        <dbReference type="SAM" id="MobiDB-lite"/>
    </source>
</evidence>
<feature type="compositionally biased region" description="Low complexity" evidence="1">
    <location>
        <begin position="36"/>
        <end position="49"/>
    </location>
</feature>
<feature type="compositionally biased region" description="Basic residues" evidence="1">
    <location>
        <begin position="99"/>
        <end position="108"/>
    </location>
</feature>
<dbReference type="Proteomes" id="UP000041254">
    <property type="component" value="Unassembled WGS sequence"/>
</dbReference>
<evidence type="ECO:0000313" key="2">
    <source>
        <dbReference type="EMBL" id="CEM16736.1"/>
    </source>
</evidence>
<protein>
    <submittedName>
        <fullName evidence="2">Uncharacterized protein</fullName>
    </submittedName>
</protein>
<name>A0A0G4FR73_VITBC</name>
<dbReference type="AlphaFoldDB" id="A0A0G4FR73"/>
<gene>
    <name evidence="2" type="ORF">Vbra_15983</name>
</gene>
<sequence>MEMSQLCSDALYVASQTTPDQLKNLLIRFEKEQLSGQPISAGASPSASSFQTPTASPTRAKASQLAPPKTPQSRPAIAAAVRVGPAWHIANPSPPSPRRFSRRIRRRTFLPGTARAGIGRMPDMGQRRHEQA</sequence>
<accession>A0A0G4FR73</accession>
<feature type="region of interest" description="Disordered" evidence="1">
    <location>
        <begin position="36"/>
        <end position="132"/>
    </location>
</feature>
<evidence type="ECO:0000313" key="3">
    <source>
        <dbReference type="Proteomes" id="UP000041254"/>
    </source>
</evidence>
<reference evidence="2 3" key="1">
    <citation type="submission" date="2014-11" db="EMBL/GenBank/DDBJ databases">
        <authorList>
            <person name="Zhu J."/>
            <person name="Qi W."/>
            <person name="Song R."/>
        </authorList>
    </citation>
    <scope>NUCLEOTIDE SEQUENCE [LARGE SCALE GENOMIC DNA]</scope>
</reference>
<organism evidence="2 3">
    <name type="scientific">Vitrella brassicaformis (strain CCMP3155)</name>
    <dbReference type="NCBI Taxonomy" id="1169540"/>
    <lineage>
        <taxon>Eukaryota</taxon>
        <taxon>Sar</taxon>
        <taxon>Alveolata</taxon>
        <taxon>Colpodellida</taxon>
        <taxon>Vitrellaceae</taxon>
        <taxon>Vitrella</taxon>
    </lineage>
</organism>
<dbReference type="VEuPathDB" id="CryptoDB:Vbra_15983"/>
<dbReference type="InParanoid" id="A0A0G4FR73"/>
<proteinExistence type="predicted"/>
<dbReference type="EMBL" id="CDMY01000482">
    <property type="protein sequence ID" value="CEM16736.1"/>
    <property type="molecule type" value="Genomic_DNA"/>
</dbReference>